<dbReference type="Proteomes" id="UP000616151">
    <property type="component" value="Unassembled WGS sequence"/>
</dbReference>
<dbReference type="EMBL" id="JAENHL010000006">
    <property type="protein sequence ID" value="MBK1866574.1"/>
    <property type="molecule type" value="Genomic_DNA"/>
</dbReference>
<accession>A0ACC5R1P1</accession>
<gene>
    <name evidence="1" type="ORF">JHL16_09440</name>
</gene>
<reference evidence="1" key="1">
    <citation type="submission" date="2021-01" db="EMBL/GenBank/DDBJ databases">
        <authorList>
            <person name="Sun Q."/>
        </authorList>
    </citation>
    <scope>NUCLEOTIDE SEQUENCE</scope>
    <source>
        <strain evidence="1">YIM B02566</strain>
    </source>
</reference>
<evidence type="ECO:0000313" key="1">
    <source>
        <dbReference type="EMBL" id="MBK1866574.1"/>
    </source>
</evidence>
<organism evidence="1 2">
    <name type="scientific">Taklimakanibacter albus</name>
    <dbReference type="NCBI Taxonomy" id="2800327"/>
    <lineage>
        <taxon>Bacteria</taxon>
        <taxon>Pseudomonadati</taxon>
        <taxon>Pseudomonadota</taxon>
        <taxon>Alphaproteobacteria</taxon>
        <taxon>Hyphomicrobiales</taxon>
        <taxon>Aestuariivirgaceae</taxon>
        <taxon>Taklimakanibacter</taxon>
    </lineage>
</organism>
<proteinExistence type="predicted"/>
<evidence type="ECO:0000313" key="2">
    <source>
        <dbReference type="Proteomes" id="UP000616151"/>
    </source>
</evidence>
<keyword evidence="1" id="KW-0449">Lipoprotein</keyword>
<name>A0ACC5R1P1_9HYPH</name>
<keyword evidence="2" id="KW-1185">Reference proteome</keyword>
<sequence length="291" mass="31594">MKYAFPSLALVALGLGAGAVLASDVVVPEESSGPAANDNLNAVLWDQSAVEAQAVMTQAYVLAKLRFDEALANKGATADPSVQTGDFASKPPAVVLDVDDTVLNTSQYQAWNVKSGTSFNPKTWTSYVNAKIDTAIPGAVDFTQYAASKGAKVFYVTNRTKEEEPATAERLKALGFPMGDNVDTLLTAKEMPDWGSAKSTRRAFIAKDYRILLLVGDNFGDFTDAYKGSIEERQKAFADNAQHWGKDWIAIPNPTYGSWESAPYAHDFKTPPEEQRQKKLDALKAWSGPDQ</sequence>
<comment type="caution">
    <text evidence="1">The sequence shown here is derived from an EMBL/GenBank/DDBJ whole genome shotgun (WGS) entry which is preliminary data.</text>
</comment>
<protein>
    <submittedName>
        <fullName evidence="1">5'-nucleotidase, lipoprotein e(P4) family</fullName>
    </submittedName>
</protein>